<dbReference type="InterPro" id="IPR038071">
    <property type="entry name" value="UROD/MetE-like_sf"/>
</dbReference>
<dbReference type="AlphaFoldDB" id="A0A150T476"/>
<keyword evidence="2" id="KW-0479">Metal-binding</keyword>
<dbReference type="Proteomes" id="UP000075515">
    <property type="component" value="Unassembled WGS sequence"/>
</dbReference>
<name>A0A150T476_SORCE</name>
<comment type="cofactor">
    <cofactor evidence="1">
        <name>Zn(2+)</name>
        <dbReference type="ChEBI" id="CHEBI:29105"/>
    </cofactor>
</comment>
<dbReference type="GO" id="GO:0008270">
    <property type="term" value="F:zinc ion binding"/>
    <property type="evidence" value="ECO:0007669"/>
    <property type="project" value="InterPro"/>
</dbReference>
<dbReference type="PANTHER" id="PTHR30519">
    <property type="entry name" value="5-METHYLTETRAHYDROPTEROYLTRIGLUTAMATE--HOMOCYSTEINE METHYLTRANSFERASE"/>
    <property type="match status" value="1"/>
</dbReference>
<keyword evidence="3" id="KW-0862">Zinc</keyword>
<dbReference type="EMBL" id="JEMC01001118">
    <property type="protein sequence ID" value="KYF99500.1"/>
    <property type="molecule type" value="Genomic_DNA"/>
</dbReference>
<organism evidence="5 6">
    <name type="scientific">Sorangium cellulosum</name>
    <name type="common">Polyangium cellulosum</name>
    <dbReference type="NCBI Taxonomy" id="56"/>
    <lineage>
        <taxon>Bacteria</taxon>
        <taxon>Pseudomonadati</taxon>
        <taxon>Myxococcota</taxon>
        <taxon>Polyangia</taxon>
        <taxon>Polyangiales</taxon>
        <taxon>Polyangiaceae</taxon>
        <taxon>Sorangium</taxon>
    </lineage>
</organism>
<dbReference type="GO" id="GO:0003871">
    <property type="term" value="F:5-methyltetrahydropteroyltriglutamate-homocysteine S-methyltransferase activity"/>
    <property type="evidence" value="ECO:0007669"/>
    <property type="project" value="InterPro"/>
</dbReference>
<proteinExistence type="predicted"/>
<protein>
    <recommendedName>
        <fullName evidence="4">Cobalamin-independent methionine synthase MetE C-terminal/archaeal domain-containing protein</fullName>
    </recommendedName>
</protein>
<dbReference type="InterPro" id="IPR002629">
    <property type="entry name" value="Met_Synth_C/arc"/>
</dbReference>
<dbReference type="Pfam" id="PF01717">
    <property type="entry name" value="Meth_synt_2"/>
    <property type="match status" value="1"/>
</dbReference>
<feature type="domain" description="Cobalamin-independent methionine synthase MetE C-terminal/archaeal" evidence="4">
    <location>
        <begin position="140"/>
        <end position="360"/>
    </location>
</feature>
<evidence type="ECO:0000256" key="2">
    <source>
        <dbReference type="ARBA" id="ARBA00022723"/>
    </source>
</evidence>
<dbReference type="SUPFAM" id="SSF51726">
    <property type="entry name" value="UROD/MetE-like"/>
    <property type="match status" value="1"/>
</dbReference>
<gene>
    <name evidence="5" type="ORF">BE18_21950</name>
</gene>
<sequence>MIKATKHKPLATTITGSLPRPSWYVSGLAGRRFSTAMADLVFREQYTDTLAVHITDQVRAGLDILTDGDARFDMDVGGRSWFGYLAERMEGMADPGLRPQPWTSPREREAGDILHEVMEARLPFFVRGPVGRGGLEYARVWKAAQRMTSRPMKLGTCCGQLLEAVLLNQHYASRRELLFAIADSLNQELHEVADAGCPVIQLEEPMLHYVAGQDKGAELTAALYVDAFNREVAGLRDKTEVWVHTCWGNPAAQRVEVATSGYEGALALLDRLDVDVITFEAASDGGAALPAIGGAIGKDKKVCIGVVHHRSLEVETPEQVAALVRKALRFIEPERLILSSDCGFGRQGMSRMHAFHKMVSLVRGANIVRRELGLEPAPCLAAEQRYSMLV</sequence>
<dbReference type="Gene3D" id="3.20.20.210">
    <property type="match status" value="1"/>
</dbReference>
<evidence type="ECO:0000259" key="4">
    <source>
        <dbReference type="Pfam" id="PF01717"/>
    </source>
</evidence>
<evidence type="ECO:0000256" key="1">
    <source>
        <dbReference type="ARBA" id="ARBA00001947"/>
    </source>
</evidence>
<accession>A0A150T476</accession>
<evidence type="ECO:0000256" key="3">
    <source>
        <dbReference type="ARBA" id="ARBA00022833"/>
    </source>
</evidence>
<reference evidence="5 6" key="1">
    <citation type="submission" date="2014-02" db="EMBL/GenBank/DDBJ databases">
        <title>The small core and large imbalanced accessory genome model reveals a collaborative survival strategy of Sorangium cellulosum strains in nature.</title>
        <authorList>
            <person name="Han K."/>
            <person name="Peng R."/>
            <person name="Blom J."/>
            <person name="Li Y.-Z."/>
        </authorList>
    </citation>
    <scope>NUCLEOTIDE SEQUENCE [LARGE SCALE GENOMIC DNA]</scope>
    <source>
        <strain evidence="5 6">So0149</strain>
    </source>
</reference>
<dbReference type="CDD" id="cd03311">
    <property type="entry name" value="CIMS_C_terminal_like"/>
    <property type="match status" value="1"/>
</dbReference>
<comment type="caution">
    <text evidence="5">The sequence shown here is derived from an EMBL/GenBank/DDBJ whole genome shotgun (WGS) entry which is preliminary data.</text>
</comment>
<evidence type="ECO:0000313" key="6">
    <source>
        <dbReference type="Proteomes" id="UP000075515"/>
    </source>
</evidence>
<dbReference type="GO" id="GO:0009086">
    <property type="term" value="P:methionine biosynthetic process"/>
    <property type="evidence" value="ECO:0007669"/>
    <property type="project" value="InterPro"/>
</dbReference>
<evidence type="ECO:0000313" key="5">
    <source>
        <dbReference type="EMBL" id="KYF99500.1"/>
    </source>
</evidence>